<sequence length="85" mass="8947">MTAAIELETFLAHLSRPGAAPAPTRSGVETGPGTSDSRPGPRVTEKACGCGVLDGEDCDCAEFTAQAMAAFRRPIFFDYRKPEAA</sequence>
<evidence type="ECO:0000313" key="3">
    <source>
        <dbReference type="Proteomes" id="UP000249334"/>
    </source>
</evidence>
<dbReference type="Proteomes" id="UP000249334">
    <property type="component" value="Unassembled WGS sequence"/>
</dbReference>
<evidence type="ECO:0000313" key="2">
    <source>
        <dbReference type="EMBL" id="RAN92623.1"/>
    </source>
</evidence>
<accession>A0ABX9CBB1</accession>
<gene>
    <name evidence="2" type="ORF">GAR05_06115</name>
</gene>
<feature type="region of interest" description="Disordered" evidence="1">
    <location>
        <begin position="15"/>
        <end position="43"/>
    </location>
</feature>
<proteinExistence type="predicted"/>
<keyword evidence="3" id="KW-1185">Reference proteome</keyword>
<organism evidence="2 3">
    <name type="scientific">Micromonospora saelicesensis</name>
    <dbReference type="NCBI Taxonomy" id="285676"/>
    <lineage>
        <taxon>Bacteria</taxon>
        <taxon>Bacillati</taxon>
        <taxon>Actinomycetota</taxon>
        <taxon>Actinomycetes</taxon>
        <taxon>Micromonosporales</taxon>
        <taxon>Micromonosporaceae</taxon>
        <taxon>Micromonospora</taxon>
    </lineage>
</organism>
<dbReference type="EMBL" id="PXXW01000055">
    <property type="protein sequence ID" value="RAN92623.1"/>
    <property type="molecule type" value="Genomic_DNA"/>
</dbReference>
<dbReference type="RefSeq" id="WP_112672305.1">
    <property type="nucleotide sequence ID" value="NZ_PXXW01000055.1"/>
</dbReference>
<reference evidence="2 3" key="1">
    <citation type="submission" date="2018-03" db="EMBL/GenBank/DDBJ databases">
        <title>Genomic framework for the identification of Micromonospora saelicesensis and Micromonospora noduli.</title>
        <authorList>
            <person name="Riesco R."/>
            <person name="Trujillo M.E."/>
        </authorList>
    </citation>
    <scope>NUCLEOTIDE SEQUENCE [LARGE SCALE GENOMIC DNA]</scope>
    <source>
        <strain evidence="2 3">GAR05</strain>
    </source>
</reference>
<name>A0ABX9CBB1_9ACTN</name>
<evidence type="ECO:0000256" key="1">
    <source>
        <dbReference type="SAM" id="MobiDB-lite"/>
    </source>
</evidence>
<comment type="caution">
    <text evidence="2">The sequence shown here is derived from an EMBL/GenBank/DDBJ whole genome shotgun (WGS) entry which is preliminary data.</text>
</comment>
<protein>
    <submittedName>
        <fullName evidence="2">Uncharacterized protein</fullName>
    </submittedName>
</protein>